<dbReference type="Pfam" id="PF14343">
    <property type="entry name" value="PrcB_C"/>
    <property type="match status" value="1"/>
</dbReference>
<dbReference type="GO" id="GO:0006508">
    <property type="term" value="P:proteolysis"/>
    <property type="evidence" value="ECO:0007669"/>
    <property type="project" value="UniProtKB-KW"/>
</dbReference>
<keyword evidence="2" id="KW-0645">Protease</keyword>
<sequence length="150" mass="16365">MKQVLAGLLLIGGILVYANMTPTATAQDTSVPHNNQQPHQKGVVSMSDFSIAPTPYPVSVDMALANIQEQGGYQLIHENDLTYVAIALGERSTSGYSIKIDNVQQETDGAYVIHVVEDRPEKAMLLQVITYPTTVITLPQDAQHVTINYL</sequence>
<keyword evidence="2" id="KW-0378">Hydrolase</keyword>
<name>A0A502ISX3_BRELA</name>
<dbReference type="InterPro" id="IPR025748">
    <property type="entry name" value="PrcB_C_dom"/>
</dbReference>
<gene>
    <name evidence="2" type="ORF">EEL30_14810</name>
</gene>
<protein>
    <submittedName>
        <fullName evidence="2">Protease complex subunit PrcB family protein</fullName>
    </submittedName>
</protein>
<keyword evidence="3" id="KW-1185">Reference proteome</keyword>
<proteinExistence type="predicted"/>
<evidence type="ECO:0000313" key="3">
    <source>
        <dbReference type="Proteomes" id="UP000319432"/>
    </source>
</evidence>
<reference evidence="2 3" key="1">
    <citation type="submission" date="2018-11" db="EMBL/GenBank/DDBJ databases">
        <title>Phylogenetic determinants of toxin gene distribution in genomes of Brevibacillus laterosporus.</title>
        <authorList>
            <person name="Glare T.R."/>
            <person name="Durrant A."/>
            <person name="Berry C."/>
            <person name="Palma L."/>
            <person name="Ormskirk M."/>
            <person name="Cox M.O."/>
        </authorList>
    </citation>
    <scope>NUCLEOTIDE SEQUENCE [LARGE SCALE GENOMIC DNA]</scope>
    <source>
        <strain evidence="2 3">1821L</strain>
    </source>
</reference>
<dbReference type="EMBL" id="CP033464">
    <property type="protein sequence ID" value="QDX93446.1"/>
    <property type="molecule type" value="Genomic_DNA"/>
</dbReference>
<organism evidence="2 3">
    <name type="scientific">Brevibacillus laterosporus</name>
    <name type="common">Bacillus laterosporus</name>
    <dbReference type="NCBI Taxonomy" id="1465"/>
    <lineage>
        <taxon>Bacteria</taxon>
        <taxon>Bacillati</taxon>
        <taxon>Bacillota</taxon>
        <taxon>Bacilli</taxon>
        <taxon>Bacillales</taxon>
        <taxon>Paenibacillaceae</taxon>
        <taxon>Brevibacillus</taxon>
    </lineage>
</organism>
<dbReference type="OrthoDB" id="2476445at2"/>
<feature type="domain" description="PrcB C-terminal" evidence="1">
    <location>
        <begin position="82"/>
        <end position="139"/>
    </location>
</feature>
<evidence type="ECO:0000313" key="2">
    <source>
        <dbReference type="EMBL" id="QDX93446.1"/>
    </source>
</evidence>
<dbReference type="AlphaFoldDB" id="A0A502ISX3"/>
<accession>A0A502ISX3</accession>
<dbReference type="GO" id="GO:0008233">
    <property type="term" value="F:peptidase activity"/>
    <property type="evidence" value="ECO:0007669"/>
    <property type="project" value="UniProtKB-KW"/>
</dbReference>
<dbReference type="Proteomes" id="UP000319432">
    <property type="component" value="Chromosome"/>
</dbReference>
<evidence type="ECO:0000259" key="1">
    <source>
        <dbReference type="Pfam" id="PF14343"/>
    </source>
</evidence>